<keyword evidence="3" id="KW-1185">Reference proteome</keyword>
<feature type="region of interest" description="Disordered" evidence="1">
    <location>
        <begin position="30"/>
        <end position="59"/>
    </location>
</feature>
<accession>A0ABQ7HAJ4</accession>
<dbReference type="InterPro" id="IPR011256">
    <property type="entry name" value="Reg_factor_effector_dom_sf"/>
</dbReference>
<evidence type="ECO:0000256" key="1">
    <source>
        <dbReference type="SAM" id="MobiDB-lite"/>
    </source>
</evidence>
<dbReference type="InterPro" id="IPR018790">
    <property type="entry name" value="DUF2358"/>
</dbReference>
<proteinExistence type="predicted"/>
<dbReference type="PANTHER" id="PTHR34123:SF1">
    <property type="entry name" value="OS04G0578200 PROTEIN"/>
    <property type="match status" value="1"/>
</dbReference>
<organism evidence="2 3">
    <name type="scientific">Dunaliella salina</name>
    <name type="common">Green alga</name>
    <name type="synonym">Protococcus salinus</name>
    <dbReference type="NCBI Taxonomy" id="3046"/>
    <lineage>
        <taxon>Eukaryota</taxon>
        <taxon>Viridiplantae</taxon>
        <taxon>Chlorophyta</taxon>
        <taxon>core chlorophytes</taxon>
        <taxon>Chlorophyceae</taxon>
        <taxon>CS clade</taxon>
        <taxon>Chlamydomonadales</taxon>
        <taxon>Dunaliellaceae</taxon>
        <taxon>Dunaliella</taxon>
    </lineage>
</organism>
<protein>
    <submittedName>
        <fullName evidence="2">Uncharacterized protein</fullName>
    </submittedName>
</protein>
<dbReference type="EMBL" id="MU069437">
    <property type="protein sequence ID" value="KAF5843875.1"/>
    <property type="molecule type" value="Genomic_DNA"/>
</dbReference>
<dbReference type="SUPFAM" id="SSF54427">
    <property type="entry name" value="NTF2-like"/>
    <property type="match status" value="1"/>
</dbReference>
<sequence length="378" mass="41940">MQLGSQMMLNRGCAQPQKVPQQLTPVNLQRPSPVVRGSTNQGKQSHALPSAAPVRGAQNKNLAIPRAAATEAVTTTRTSAFDINEAIKKLRADLDNQMSTGVPSPDLYDETVIFRDPMARVNGLKDYTDFLKLNLAIKPTFELHDLRPCGPYTAVMRWTMYFPVVPDQLPRPWTPKATFTGTTTYGFSPATQKINAHVDTWDLTDQQDWFSRDAVATLTQQMAADAIRPGPVEGYKLMRLRPDYEIRDYAPSAVSEAFKEGETEISPGVFLDGPAPETGKLLGGTVAARRFAGSPPNWLLGMAKPEDEAKKLMDALRRDGVPFDESAGYRLVRYDGPNPLPQGKPNDVLVKVDPSYNPVWVNEDEIESKHRFHYKTAK</sequence>
<dbReference type="Proteomes" id="UP000815325">
    <property type="component" value="Unassembled WGS sequence"/>
</dbReference>
<comment type="caution">
    <text evidence="2">The sequence shown here is derived from an EMBL/GenBank/DDBJ whole genome shotgun (WGS) entry which is preliminary data.</text>
</comment>
<dbReference type="PANTHER" id="PTHR34123">
    <property type="entry name" value="OS04G0578200 PROTEIN"/>
    <property type="match status" value="1"/>
</dbReference>
<gene>
    <name evidence="2" type="ORF">DUNSADRAFT_5113</name>
</gene>
<dbReference type="Gene3D" id="3.20.80.10">
    <property type="entry name" value="Regulatory factor, effector binding domain"/>
    <property type="match status" value="1"/>
</dbReference>
<dbReference type="Pfam" id="PF10184">
    <property type="entry name" value="DUF2358"/>
    <property type="match status" value="1"/>
</dbReference>
<evidence type="ECO:0000313" key="2">
    <source>
        <dbReference type="EMBL" id="KAF5843875.1"/>
    </source>
</evidence>
<reference evidence="2" key="1">
    <citation type="submission" date="2017-08" db="EMBL/GenBank/DDBJ databases">
        <authorList>
            <person name="Polle J.E."/>
            <person name="Barry K."/>
            <person name="Cushman J."/>
            <person name="Schmutz J."/>
            <person name="Tran D."/>
            <person name="Hathwaick L.T."/>
            <person name="Yim W.C."/>
            <person name="Jenkins J."/>
            <person name="Mckie-Krisberg Z.M."/>
            <person name="Prochnik S."/>
            <person name="Lindquist E."/>
            <person name="Dockter R.B."/>
            <person name="Adam C."/>
            <person name="Molina H."/>
            <person name="Bunkerborg J."/>
            <person name="Jin E."/>
            <person name="Buchheim M."/>
            <person name="Magnuson J."/>
        </authorList>
    </citation>
    <scope>NUCLEOTIDE SEQUENCE</scope>
    <source>
        <strain evidence="2">CCAP 19/18</strain>
    </source>
</reference>
<dbReference type="InterPro" id="IPR032710">
    <property type="entry name" value="NTF2-like_dom_sf"/>
</dbReference>
<evidence type="ECO:0000313" key="3">
    <source>
        <dbReference type="Proteomes" id="UP000815325"/>
    </source>
</evidence>
<name>A0ABQ7HAJ4_DUNSA</name>